<feature type="active site" description="Charge relay system" evidence="1">
    <location>
        <position position="375"/>
    </location>
</feature>
<accession>A0A1T4YGG7</accession>
<evidence type="ECO:0000259" key="3">
    <source>
        <dbReference type="Pfam" id="PF05448"/>
    </source>
</evidence>
<protein>
    <submittedName>
        <fullName evidence="4">Cephalosporin-C deacetylase</fullName>
    </submittedName>
</protein>
<reference evidence="5" key="1">
    <citation type="submission" date="2017-02" db="EMBL/GenBank/DDBJ databases">
        <authorList>
            <person name="Varghese N."/>
            <person name="Submissions S."/>
        </authorList>
    </citation>
    <scope>NUCLEOTIDE SEQUENCE [LARGE SCALE GENOMIC DNA]</scope>
    <source>
        <strain evidence="5">ATCC 700200</strain>
    </source>
</reference>
<dbReference type="Proteomes" id="UP000190774">
    <property type="component" value="Unassembled WGS sequence"/>
</dbReference>
<dbReference type="PANTHER" id="PTHR40111">
    <property type="entry name" value="CEPHALOSPORIN-C DEACETYLASE"/>
    <property type="match status" value="1"/>
</dbReference>
<dbReference type="InterPro" id="IPR008391">
    <property type="entry name" value="AXE1_dom"/>
</dbReference>
<keyword evidence="2" id="KW-0732">Signal</keyword>
<dbReference type="GO" id="GO:0005976">
    <property type="term" value="P:polysaccharide metabolic process"/>
    <property type="evidence" value="ECO:0007669"/>
    <property type="project" value="TreeGrafter"/>
</dbReference>
<evidence type="ECO:0000313" key="4">
    <source>
        <dbReference type="EMBL" id="SKB00917.1"/>
    </source>
</evidence>
<gene>
    <name evidence="4" type="ORF">SAMN02745166_03254</name>
</gene>
<feature type="active site" description="Charge relay system" evidence="1">
    <location>
        <position position="404"/>
    </location>
</feature>
<dbReference type="InterPro" id="IPR039069">
    <property type="entry name" value="CE7"/>
</dbReference>
<dbReference type="OrthoDB" id="9770528at2"/>
<feature type="domain" description="Acetyl xylan esterase" evidence="3">
    <location>
        <begin position="121"/>
        <end position="408"/>
    </location>
</feature>
<sequence length="429" mass="46211">MIRCLLFSLVSLSLYAETAPKPTLILHAVTDRPEALYQIGETVRFDISVQQADKPAQGEVLCSFSKDGVEPKRTEKIQLKDGKASVTGTLDEPGFLQLRVSLPDHPEFALAGAGFNPEQIKPSLPVPEDFDAFWDKQKTALAEVAMKSELTPLPTTVPGIDAFDVQVSCLGAPVSGYYGRPQNAKPKSYPAILFVHGAGVGGSSLGALPWATREGGMLSLDINAHGLPNGQPKEFYDEQEKGPLNGYRFQGRDDREQCYFKGMFLRVIRAIDFLTAQPEWDGKTVIIYGGSQGGFQAFAAAGLDDRVTFFCAGVPAGCDHTGIVASRINGWPKLVLVTDGKADEKGLQAARYFDNVNFASRAKCRGAAVTVGFIDTVCPPTSVYAAYNAIGVPKTIFTMPLTGHKSSPEASQFLTDAALAHVRAMKEAQ</sequence>
<dbReference type="STRING" id="48467.SAMN02745166_03254"/>
<dbReference type="Gene3D" id="3.40.50.1820">
    <property type="entry name" value="alpha/beta hydrolase"/>
    <property type="match status" value="1"/>
</dbReference>
<name>A0A1T4YGG7_9BACT</name>
<dbReference type="SUPFAM" id="SSF53474">
    <property type="entry name" value="alpha/beta-Hydrolases"/>
    <property type="match status" value="1"/>
</dbReference>
<evidence type="ECO:0000313" key="5">
    <source>
        <dbReference type="Proteomes" id="UP000190774"/>
    </source>
</evidence>
<proteinExistence type="predicted"/>
<dbReference type="AlphaFoldDB" id="A0A1T4YGG7"/>
<dbReference type="InterPro" id="IPR029058">
    <property type="entry name" value="AB_hydrolase_fold"/>
</dbReference>
<dbReference type="RefSeq" id="WP_078814442.1">
    <property type="nucleotide sequence ID" value="NZ_FUYE01000011.1"/>
</dbReference>
<organism evidence="4 5">
    <name type="scientific">Prosthecobacter debontii</name>
    <dbReference type="NCBI Taxonomy" id="48467"/>
    <lineage>
        <taxon>Bacteria</taxon>
        <taxon>Pseudomonadati</taxon>
        <taxon>Verrucomicrobiota</taxon>
        <taxon>Verrucomicrobiia</taxon>
        <taxon>Verrucomicrobiales</taxon>
        <taxon>Verrucomicrobiaceae</taxon>
        <taxon>Prosthecobacter</taxon>
    </lineage>
</organism>
<feature type="chain" id="PRO_5012007138" evidence="2">
    <location>
        <begin position="17"/>
        <end position="429"/>
    </location>
</feature>
<dbReference type="PANTHER" id="PTHR40111:SF1">
    <property type="entry name" value="CEPHALOSPORIN-C DEACETYLASE"/>
    <property type="match status" value="1"/>
</dbReference>
<dbReference type="EMBL" id="FUYE01000011">
    <property type="protein sequence ID" value="SKB00917.1"/>
    <property type="molecule type" value="Genomic_DNA"/>
</dbReference>
<dbReference type="GO" id="GO:0052689">
    <property type="term" value="F:carboxylic ester hydrolase activity"/>
    <property type="evidence" value="ECO:0007669"/>
    <property type="project" value="TreeGrafter"/>
</dbReference>
<dbReference type="Pfam" id="PF05448">
    <property type="entry name" value="AXE1"/>
    <property type="match status" value="1"/>
</dbReference>
<evidence type="ECO:0000256" key="2">
    <source>
        <dbReference type="SAM" id="SignalP"/>
    </source>
</evidence>
<feature type="signal peptide" evidence="2">
    <location>
        <begin position="1"/>
        <end position="16"/>
    </location>
</feature>
<keyword evidence="5" id="KW-1185">Reference proteome</keyword>
<evidence type="ECO:0000256" key="1">
    <source>
        <dbReference type="PIRSR" id="PIRSR639069-1"/>
    </source>
</evidence>
<feature type="active site" description="Nucleophile" evidence="1">
    <location>
        <position position="291"/>
    </location>
</feature>